<evidence type="ECO:0000256" key="5">
    <source>
        <dbReference type="ARBA" id="ARBA00022801"/>
    </source>
</evidence>
<accession>A0A1C7LZV1</accession>
<feature type="chain" id="PRO_5008888865" description="galacturonan 1,4-alpha-galacturonidase" evidence="17">
    <location>
        <begin position="22"/>
        <end position="423"/>
    </location>
</feature>
<dbReference type="OrthoDB" id="187139at2759"/>
<keyword evidence="4 17" id="KW-0732">Signal</keyword>
<comment type="function">
    <text evidence="12">Specific in hydrolyzing the terminal glycosidic bond of polygalacturonic acid and oligogalacturonates.</text>
</comment>
<keyword evidence="5 16" id="KW-0378">Hydrolase</keyword>
<dbReference type="GO" id="GO:0004650">
    <property type="term" value="F:polygalacturonase activity"/>
    <property type="evidence" value="ECO:0007669"/>
    <property type="project" value="InterPro"/>
</dbReference>
<evidence type="ECO:0000313" key="19">
    <source>
        <dbReference type="Proteomes" id="UP000092993"/>
    </source>
</evidence>
<keyword evidence="8" id="KW-0119">Carbohydrate metabolism</keyword>
<evidence type="ECO:0000256" key="3">
    <source>
        <dbReference type="ARBA" id="ARBA00022525"/>
    </source>
</evidence>
<dbReference type="PANTHER" id="PTHR31736:SF12">
    <property type="entry name" value="EXO-POLYGALACTURONASE, PUTATIVE-RELATED"/>
    <property type="match status" value="1"/>
</dbReference>
<proteinExistence type="inferred from homology"/>
<evidence type="ECO:0000256" key="13">
    <source>
        <dbReference type="ARBA" id="ARBA00038933"/>
    </source>
</evidence>
<dbReference type="GO" id="GO:0047911">
    <property type="term" value="F:galacturan 1,4-alpha-galacturonidase activity"/>
    <property type="evidence" value="ECO:0007669"/>
    <property type="project" value="UniProtKB-EC"/>
</dbReference>
<dbReference type="GO" id="GO:0071555">
    <property type="term" value="P:cell wall organization"/>
    <property type="evidence" value="ECO:0007669"/>
    <property type="project" value="UniProtKB-KW"/>
</dbReference>
<dbReference type="InterPro" id="IPR011050">
    <property type="entry name" value="Pectin_lyase_fold/virulence"/>
</dbReference>
<keyword evidence="19" id="KW-1185">Reference proteome</keyword>
<evidence type="ECO:0000256" key="8">
    <source>
        <dbReference type="ARBA" id="ARBA00023277"/>
    </source>
</evidence>
<dbReference type="PROSITE" id="PS00502">
    <property type="entry name" value="POLYGALACTURONASE"/>
    <property type="match status" value="1"/>
</dbReference>
<dbReference type="STRING" id="5627.A0A1C7LZV1"/>
<dbReference type="PANTHER" id="PTHR31736">
    <property type="match status" value="1"/>
</dbReference>
<dbReference type="Pfam" id="PF00295">
    <property type="entry name" value="Glyco_hydro_28"/>
    <property type="match status" value="1"/>
</dbReference>
<evidence type="ECO:0000256" key="14">
    <source>
        <dbReference type="ARBA" id="ARBA00048766"/>
    </source>
</evidence>
<comment type="catalytic activity">
    <reaction evidence="14">
        <text>[(1-&gt;4)-alpha-D-galacturonosyl](n) + H2O = alpha-D-galacturonate + [(1-&gt;4)-alpha-D-galacturonosyl](n-1)</text>
        <dbReference type="Rhea" id="RHEA:14117"/>
        <dbReference type="Rhea" id="RHEA-COMP:14570"/>
        <dbReference type="Rhea" id="RHEA-COMP:14572"/>
        <dbReference type="ChEBI" id="CHEBI:15377"/>
        <dbReference type="ChEBI" id="CHEBI:58658"/>
        <dbReference type="ChEBI" id="CHEBI:140523"/>
        <dbReference type="EC" id="3.2.1.67"/>
    </reaction>
</comment>
<feature type="active site" evidence="15">
    <location>
        <position position="251"/>
    </location>
</feature>
<evidence type="ECO:0000256" key="4">
    <source>
        <dbReference type="ARBA" id="ARBA00022729"/>
    </source>
</evidence>
<keyword evidence="9 16" id="KW-0326">Glycosidase</keyword>
<dbReference type="Proteomes" id="UP000092993">
    <property type="component" value="Unassembled WGS sequence"/>
</dbReference>
<keyword evidence="10" id="KW-0961">Cell wall biogenesis/degradation</keyword>
<evidence type="ECO:0000256" key="6">
    <source>
        <dbReference type="ARBA" id="ARBA00023157"/>
    </source>
</evidence>
<evidence type="ECO:0000256" key="11">
    <source>
        <dbReference type="ARBA" id="ARBA00023326"/>
    </source>
</evidence>
<keyword evidence="7" id="KW-0325">Glycoprotein</keyword>
<comment type="similarity">
    <text evidence="2 16">Belongs to the glycosyl hydrolase 28 family.</text>
</comment>
<evidence type="ECO:0000256" key="15">
    <source>
        <dbReference type="PROSITE-ProRule" id="PRU10052"/>
    </source>
</evidence>
<dbReference type="Gene3D" id="2.160.20.10">
    <property type="entry name" value="Single-stranded right-handed beta-helix, Pectin lyase-like"/>
    <property type="match status" value="1"/>
</dbReference>
<evidence type="ECO:0000256" key="7">
    <source>
        <dbReference type="ARBA" id="ARBA00023180"/>
    </source>
</evidence>
<dbReference type="SUPFAM" id="SSF51126">
    <property type="entry name" value="Pectin lyase-like"/>
    <property type="match status" value="1"/>
</dbReference>
<evidence type="ECO:0000313" key="18">
    <source>
        <dbReference type="EMBL" id="OBZ69746.1"/>
    </source>
</evidence>
<comment type="subcellular location">
    <subcellularLocation>
        <location evidence="1">Secreted</location>
    </subcellularLocation>
</comment>
<dbReference type="GO" id="GO:0005576">
    <property type="term" value="C:extracellular region"/>
    <property type="evidence" value="ECO:0007669"/>
    <property type="project" value="UniProtKB-SubCell"/>
</dbReference>
<reference evidence="18 19" key="1">
    <citation type="submission" date="2016-03" db="EMBL/GenBank/DDBJ databases">
        <title>Whole genome sequencing of Grifola frondosa 9006-11.</title>
        <authorList>
            <person name="Min B."/>
            <person name="Park H."/>
            <person name="Kim J.-G."/>
            <person name="Cho H."/>
            <person name="Oh Y.-L."/>
            <person name="Kong W.-S."/>
            <person name="Choi I.-G."/>
        </authorList>
    </citation>
    <scope>NUCLEOTIDE SEQUENCE [LARGE SCALE GENOMIC DNA]</scope>
    <source>
        <strain evidence="18 19">9006-11</strain>
    </source>
</reference>
<evidence type="ECO:0000256" key="10">
    <source>
        <dbReference type="ARBA" id="ARBA00023316"/>
    </source>
</evidence>
<keyword evidence="11" id="KW-0624">Polysaccharide degradation</keyword>
<sequence length="423" mass="45532">MWSIILLCALLRLITVVPAFASPPQAVTLDARVSGTCTLSSSGSDDAPAFLSAAFDPACSTVVIPAKTTLNIESKVNMTGLQNKHINLQGTIKFNPDIAYWTGNAFYFSFQDQIAFWLLGGNNIVLDGGGTLDGAGQAWYDEFAKNSSLLRPIILTIYQATNVTVQDITMINGPEWMNFVNEGKSITYRNIIISAVSTSKNEAKNTDGWDIFRSDNVVIEDSTVNNGDDCVSFKPNATNIIVSNLSCNGSHGISVGSLGQYSGEYDIVENVLATNIKMSNAQNGARIKAWAGKGVGSGIVKNITFQGFVEANVDNPIIIDQCYETDADECAEYPSNTYIQDVWFNNIAGTSSGSEKAVVASLSCSPGARCSDVNVNNLDLTPPTKYGDRLRDANKFHGSHNHDLFSKTAVQRANHCLGSLFSP</sequence>
<dbReference type="AlphaFoldDB" id="A0A1C7LZV1"/>
<dbReference type="EMBL" id="LUGG01000015">
    <property type="protein sequence ID" value="OBZ69746.1"/>
    <property type="molecule type" value="Genomic_DNA"/>
</dbReference>
<dbReference type="EC" id="3.2.1.67" evidence="13"/>
<organism evidence="18 19">
    <name type="scientific">Grifola frondosa</name>
    <name type="common">Maitake</name>
    <name type="synonym">Polyporus frondosus</name>
    <dbReference type="NCBI Taxonomy" id="5627"/>
    <lineage>
        <taxon>Eukaryota</taxon>
        <taxon>Fungi</taxon>
        <taxon>Dikarya</taxon>
        <taxon>Basidiomycota</taxon>
        <taxon>Agaricomycotina</taxon>
        <taxon>Agaricomycetes</taxon>
        <taxon>Polyporales</taxon>
        <taxon>Grifolaceae</taxon>
        <taxon>Grifola</taxon>
    </lineage>
</organism>
<comment type="caution">
    <text evidence="18">The sequence shown here is derived from an EMBL/GenBank/DDBJ whole genome shotgun (WGS) entry which is preliminary data.</text>
</comment>
<keyword evidence="3" id="KW-0964">Secreted</keyword>
<protein>
    <recommendedName>
        <fullName evidence="13">galacturonan 1,4-alpha-galacturonidase</fullName>
        <ecNumber evidence="13">3.2.1.67</ecNumber>
    </recommendedName>
</protein>
<dbReference type="InterPro" id="IPR012334">
    <property type="entry name" value="Pectin_lyas_fold"/>
</dbReference>
<evidence type="ECO:0000256" key="2">
    <source>
        <dbReference type="ARBA" id="ARBA00008834"/>
    </source>
</evidence>
<evidence type="ECO:0000256" key="12">
    <source>
        <dbReference type="ARBA" id="ARBA00037312"/>
    </source>
</evidence>
<gene>
    <name evidence="18" type="primary">pgaX_0</name>
    <name evidence="18" type="ORF">A0H81_10111</name>
</gene>
<dbReference type="OMA" id="FVNNKNM"/>
<dbReference type="InterPro" id="IPR000743">
    <property type="entry name" value="Glyco_hydro_28"/>
</dbReference>
<evidence type="ECO:0000256" key="9">
    <source>
        <dbReference type="ARBA" id="ARBA00023295"/>
    </source>
</evidence>
<name>A0A1C7LZV1_GRIFR</name>
<evidence type="ECO:0000256" key="1">
    <source>
        <dbReference type="ARBA" id="ARBA00004613"/>
    </source>
</evidence>
<dbReference type="GO" id="GO:0000272">
    <property type="term" value="P:polysaccharide catabolic process"/>
    <property type="evidence" value="ECO:0007669"/>
    <property type="project" value="UniProtKB-KW"/>
</dbReference>
<keyword evidence="6" id="KW-1015">Disulfide bond</keyword>
<evidence type="ECO:0000256" key="16">
    <source>
        <dbReference type="RuleBase" id="RU361169"/>
    </source>
</evidence>
<evidence type="ECO:0000256" key="17">
    <source>
        <dbReference type="SAM" id="SignalP"/>
    </source>
</evidence>
<feature type="signal peptide" evidence="17">
    <location>
        <begin position="1"/>
        <end position="21"/>
    </location>
</feature>